<evidence type="ECO:0000313" key="3">
    <source>
        <dbReference type="Proteomes" id="UP001160142"/>
    </source>
</evidence>
<evidence type="ECO:0000259" key="1">
    <source>
        <dbReference type="PROSITE" id="PS51202"/>
    </source>
</evidence>
<keyword evidence="3" id="KW-1185">Reference proteome</keyword>
<dbReference type="InterPro" id="IPR050144">
    <property type="entry name" value="AAE_transporter"/>
</dbReference>
<dbReference type="Pfam" id="PF25991">
    <property type="entry name" value="KhtT_N"/>
    <property type="match status" value="1"/>
</dbReference>
<gene>
    <name evidence="2" type="ORF">M2152_001377</name>
</gene>
<dbReference type="PROSITE" id="PS51202">
    <property type="entry name" value="RCK_C"/>
    <property type="match status" value="1"/>
</dbReference>
<protein>
    <submittedName>
        <fullName evidence="2">TrkA domain protein</fullName>
    </submittedName>
</protein>
<dbReference type="Pfam" id="PF02080">
    <property type="entry name" value="TrkA_C"/>
    <property type="match status" value="1"/>
</dbReference>
<comment type="caution">
    <text evidence="2">The sequence shown here is derived from an EMBL/GenBank/DDBJ whole genome shotgun (WGS) entry which is preliminary data.</text>
</comment>
<organism evidence="2 3">
    <name type="scientific">Antiquaquibacter oligotrophicus</name>
    <dbReference type="NCBI Taxonomy" id="2880260"/>
    <lineage>
        <taxon>Bacteria</taxon>
        <taxon>Bacillati</taxon>
        <taxon>Actinomycetota</taxon>
        <taxon>Actinomycetes</taxon>
        <taxon>Micrococcales</taxon>
        <taxon>Microbacteriaceae</taxon>
        <taxon>Antiquaquibacter</taxon>
    </lineage>
</organism>
<dbReference type="Proteomes" id="UP001160142">
    <property type="component" value="Unassembled WGS sequence"/>
</dbReference>
<sequence length="164" mass="17211">MSVRIERVDLPGIGMRNDVITASGRRVAVVSHRTGERDLAFFDADDPDASTDSIPLTDDEAAALAEILGSSIQLSRLSTLSDHAVGLYTDEITLPTGSGFVGRPMGDTKARTLTSSSIVAILRGSQVIASPGPDAVFEHGDVIVAVGTRKGLDRLAKLIDRGPS</sequence>
<dbReference type="PANTHER" id="PTHR30445">
    <property type="entry name" value="K(+)_H(+) ANTIPORTER SUBUNIT KHTT"/>
    <property type="match status" value="1"/>
</dbReference>
<dbReference type="EMBL" id="JARXVQ010000001">
    <property type="protein sequence ID" value="MDH6181195.1"/>
    <property type="molecule type" value="Genomic_DNA"/>
</dbReference>
<accession>A0ABT6KN64</accession>
<dbReference type="InterPro" id="IPR026278">
    <property type="entry name" value="KhtT"/>
</dbReference>
<proteinExistence type="predicted"/>
<dbReference type="RefSeq" id="WP_322133514.1">
    <property type="nucleotide sequence ID" value="NZ_CP085036.1"/>
</dbReference>
<evidence type="ECO:0000313" key="2">
    <source>
        <dbReference type="EMBL" id="MDH6181195.1"/>
    </source>
</evidence>
<dbReference type="Gene3D" id="3.30.70.1450">
    <property type="entry name" value="Regulator of K+ conductance, C-terminal domain"/>
    <property type="match status" value="1"/>
</dbReference>
<dbReference type="PANTHER" id="PTHR30445:SF8">
    <property type="entry name" value="K(+)_H(+) ANTIPORTER SUBUNIT KHTT"/>
    <property type="match status" value="1"/>
</dbReference>
<dbReference type="InterPro" id="IPR058776">
    <property type="entry name" value="KhtT-like_N"/>
</dbReference>
<dbReference type="InterPro" id="IPR006037">
    <property type="entry name" value="RCK_C"/>
</dbReference>
<reference evidence="2 3" key="1">
    <citation type="submission" date="2023-04" db="EMBL/GenBank/DDBJ databases">
        <title>Genome Encyclopedia of Bacteria and Archaea VI: Functional Genomics of Type Strains.</title>
        <authorList>
            <person name="Whitman W."/>
        </authorList>
    </citation>
    <scope>NUCLEOTIDE SEQUENCE [LARGE SCALE GENOMIC DNA]</scope>
    <source>
        <strain evidence="2 3">SG_E_30_P1</strain>
    </source>
</reference>
<dbReference type="InterPro" id="IPR036721">
    <property type="entry name" value="RCK_C_sf"/>
</dbReference>
<dbReference type="PIRSF" id="PIRSF005028">
    <property type="entry name" value="KhtT"/>
    <property type="match status" value="1"/>
</dbReference>
<feature type="domain" description="RCK C-terminal" evidence="1">
    <location>
        <begin position="77"/>
        <end position="161"/>
    </location>
</feature>
<name>A0ABT6KN64_9MICO</name>
<dbReference type="SUPFAM" id="SSF116726">
    <property type="entry name" value="TrkA C-terminal domain-like"/>
    <property type="match status" value="1"/>
</dbReference>